<dbReference type="RefSeq" id="WP_079416802.1">
    <property type="nucleotide sequence ID" value="NZ_MBTG01000029.1"/>
</dbReference>
<reference evidence="2" key="1">
    <citation type="submission" date="2016-07" db="EMBL/GenBank/DDBJ databases">
        <authorList>
            <person name="Florea S."/>
            <person name="Webb J.S."/>
            <person name="Jaromczyk J."/>
            <person name="Schardl C.L."/>
        </authorList>
    </citation>
    <scope>NUCLEOTIDE SEQUENCE [LARGE SCALE GENOMIC DNA]</scope>
    <source>
        <strain evidence="2">CY1</strain>
    </source>
</reference>
<evidence type="ECO:0000313" key="1">
    <source>
        <dbReference type="EMBL" id="OPH51869.1"/>
    </source>
</evidence>
<proteinExistence type="predicted"/>
<protein>
    <submittedName>
        <fullName evidence="1">ABC transporter</fullName>
    </submittedName>
</protein>
<name>A0A1V4HD89_9BACL</name>
<gene>
    <name evidence="1" type="ORF">BC351_34200</name>
</gene>
<dbReference type="AlphaFoldDB" id="A0A1V4HD89"/>
<organism evidence="1 2">
    <name type="scientific">Paenibacillus ferrarius</name>
    <dbReference type="NCBI Taxonomy" id="1469647"/>
    <lineage>
        <taxon>Bacteria</taxon>
        <taxon>Bacillati</taxon>
        <taxon>Bacillota</taxon>
        <taxon>Bacilli</taxon>
        <taxon>Bacillales</taxon>
        <taxon>Paenibacillaceae</taxon>
        <taxon>Paenibacillus</taxon>
    </lineage>
</organism>
<comment type="caution">
    <text evidence="1">The sequence shown here is derived from an EMBL/GenBank/DDBJ whole genome shotgun (WGS) entry which is preliminary data.</text>
</comment>
<sequence>MIYIYNDFGGTHTTALAAAYHLKKLNETHEPSKNEILNTHNFNKLVYKDRGKFYFHGKDEDGNKVYTMGRGRSKILVPGIFNLIDMLIEEATLDEKIILSNTSPTVPFSMTCGGMLSRWLKIDFIGVPLLVVGAKQAYQDIINLVHHTKQVAKNSNSQLIMLDNKDFK</sequence>
<dbReference type="STRING" id="1469647.BC351_34200"/>
<dbReference type="OrthoDB" id="1680616at2"/>
<dbReference type="Proteomes" id="UP000190626">
    <property type="component" value="Unassembled WGS sequence"/>
</dbReference>
<keyword evidence="2" id="KW-1185">Reference proteome</keyword>
<dbReference type="EMBL" id="MBTG01000029">
    <property type="protein sequence ID" value="OPH51869.1"/>
    <property type="molecule type" value="Genomic_DNA"/>
</dbReference>
<dbReference type="InterPro" id="IPR021525">
    <property type="entry name" value="DUF3189"/>
</dbReference>
<dbReference type="Pfam" id="PF11385">
    <property type="entry name" value="DUF3189"/>
    <property type="match status" value="1"/>
</dbReference>
<evidence type="ECO:0000313" key="2">
    <source>
        <dbReference type="Proteomes" id="UP000190626"/>
    </source>
</evidence>
<accession>A0A1V4HD89</accession>